<dbReference type="Proteomes" id="UP001228044">
    <property type="component" value="Unassembled WGS sequence"/>
</dbReference>
<dbReference type="InterPro" id="IPR005628">
    <property type="entry name" value="GspK"/>
</dbReference>
<keyword evidence="8" id="KW-1133">Transmembrane helix</keyword>
<keyword evidence="7" id="KW-0653">Protein transport</keyword>
<dbReference type="Pfam" id="PF21687">
    <property type="entry name" value="T2SSK_1st"/>
    <property type="match status" value="1"/>
</dbReference>
<evidence type="ECO:0000259" key="10">
    <source>
        <dbReference type="Pfam" id="PF21687"/>
    </source>
</evidence>
<dbReference type="InterPro" id="IPR038072">
    <property type="entry name" value="GspK_central_sf"/>
</dbReference>
<keyword evidence="4" id="KW-1003">Cell membrane</keyword>
<evidence type="ECO:0000256" key="8">
    <source>
        <dbReference type="ARBA" id="ARBA00022989"/>
    </source>
</evidence>
<protein>
    <submittedName>
        <fullName evidence="11">Type II secretion system protein GspK</fullName>
    </submittedName>
</protein>
<dbReference type="Gene3D" id="1.10.40.60">
    <property type="entry name" value="EpsJ-like"/>
    <property type="match status" value="1"/>
</dbReference>
<evidence type="ECO:0000256" key="6">
    <source>
        <dbReference type="ARBA" id="ARBA00022692"/>
    </source>
</evidence>
<evidence type="ECO:0000256" key="7">
    <source>
        <dbReference type="ARBA" id="ARBA00022927"/>
    </source>
</evidence>
<feature type="domain" description="T2SS protein K first SAM-like" evidence="10">
    <location>
        <begin position="104"/>
        <end position="187"/>
    </location>
</feature>
<keyword evidence="3" id="KW-0813">Transport</keyword>
<name>A0ABT8DWY2_9BURK</name>
<sequence length="328" mass="35654">MLLFVTVALTVVAIVAARFALRIDALRDQARTLQSYADARLAANSARAQVLYWLSTRPIGLASAGFVDEQPLPLDGRRLQTAEGAIVQLQDERGLLSLNVLDREGLANVLLGLGARADQLASLMDVVEDYADIDNLRRLNGAEAQDYSALGLPPPRNGWLLSVDELAAMPGWQSEPALRAKLSPWVGIRRDKLFNPNTAPLNLLKSIWPKVSNEQWDLFETLRKNAPFFDAAAATAATGIPFGGEHLLFHASNVQRLQVWAPGLPQALEYNLLILPTGNAAPWLIHEVRQTDRPDSNNATSAVANPVAKFPVPSQAIARSGSSRPLDP</sequence>
<keyword evidence="12" id="KW-1185">Reference proteome</keyword>
<keyword evidence="6" id="KW-0812">Transmembrane</keyword>
<evidence type="ECO:0000256" key="5">
    <source>
        <dbReference type="ARBA" id="ARBA00022519"/>
    </source>
</evidence>
<dbReference type="PANTHER" id="PTHR38831:SF2">
    <property type="entry name" value="TYPE II SECRETION SYSTEM PROTEIN K"/>
    <property type="match status" value="1"/>
</dbReference>
<organism evidence="11 12">
    <name type="scientific">Roseateles violae</name>
    <dbReference type="NCBI Taxonomy" id="3058042"/>
    <lineage>
        <taxon>Bacteria</taxon>
        <taxon>Pseudomonadati</taxon>
        <taxon>Pseudomonadota</taxon>
        <taxon>Betaproteobacteria</taxon>
        <taxon>Burkholderiales</taxon>
        <taxon>Sphaerotilaceae</taxon>
        <taxon>Roseateles</taxon>
    </lineage>
</organism>
<evidence type="ECO:0000256" key="1">
    <source>
        <dbReference type="ARBA" id="ARBA00004533"/>
    </source>
</evidence>
<keyword evidence="5" id="KW-0997">Cell inner membrane</keyword>
<accession>A0ABT8DWY2</accession>
<dbReference type="InterPro" id="IPR049031">
    <property type="entry name" value="T2SSK_SAM-like_1st"/>
</dbReference>
<comment type="similarity">
    <text evidence="2">Belongs to the GSP K family.</text>
</comment>
<gene>
    <name evidence="11" type="ORF">QWJ38_11820</name>
</gene>
<evidence type="ECO:0000256" key="9">
    <source>
        <dbReference type="ARBA" id="ARBA00023136"/>
    </source>
</evidence>
<evidence type="ECO:0000313" key="12">
    <source>
        <dbReference type="Proteomes" id="UP001228044"/>
    </source>
</evidence>
<dbReference type="RefSeq" id="WP_290359286.1">
    <property type="nucleotide sequence ID" value="NZ_JAUHHC010000003.1"/>
</dbReference>
<evidence type="ECO:0000256" key="2">
    <source>
        <dbReference type="ARBA" id="ARBA00007246"/>
    </source>
</evidence>
<comment type="subcellular location">
    <subcellularLocation>
        <location evidence="1">Cell inner membrane</location>
    </subcellularLocation>
</comment>
<dbReference type="EMBL" id="JAUHHC010000003">
    <property type="protein sequence ID" value="MDN3920969.1"/>
    <property type="molecule type" value="Genomic_DNA"/>
</dbReference>
<evidence type="ECO:0000313" key="11">
    <source>
        <dbReference type="EMBL" id="MDN3920969.1"/>
    </source>
</evidence>
<keyword evidence="9" id="KW-0472">Membrane</keyword>
<evidence type="ECO:0000256" key="4">
    <source>
        <dbReference type="ARBA" id="ARBA00022475"/>
    </source>
</evidence>
<comment type="caution">
    <text evidence="11">The sequence shown here is derived from an EMBL/GenBank/DDBJ whole genome shotgun (WGS) entry which is preliminary data.</text>
</comment>
<dbReference type="SUPFAM" id="SSF158544">
    <property type="entry name" value="GspK insert domain-like"/>
    <property type="match status" value="1"/>
</dbReference>
<dbReference type="PANTHER" id="PTHR38831">
    <property type="entry name" value="TYPE II SECRETION SYSTEM PROTEIN K"/>
    <property type="match status" value="1"/>
</dbReference>
<proteinExistence type="inferred from homology"/>
<reference evidence="11 12" key="1">
    <citation type="submission" date="2023-06" db="EMBL/GenBank/DDBJ databases">
        <title>Pelomonas sp. PFR6 16S ribosomal RNA gene Genome sequencing and assembly.</title>
        <authorList>
            <person name="Woo H."/>
        </authorList>
    </citation>
    <scope>NUCLEOTIDE SEQUENCE [LARGE SCALE GENOMIC DNA]</scope>
    <source>
        <strain evidence="11 12">PFR6</strain>
    </source>
</reference>
<evidence type="ECO:0000256" key="3">
    <source>
        <dbReference type="ARBA" id="ARBA00022448"/>
    </source>
</evidence>